<evidence type="ECO:0000313" key="2">
    <source>
        <dbReference type="EMBL" id="KAL0067692.1"/>
    </source>
</evidence>
<protein>
    <submittedName>
        <fullName evidence="2">Uncharacterized protein</fullName>
    </submittedName>
</protein>
<dbReference type="EMBL" id="JBBXMP010000023">
    <property type="protein sequence ID" value="KAL0067692.1"/>
    <property type="molecule type" value="Genomic_DNA"/>
</dbReference>
<feature type="compositionally biased region" description="Polar residues" evidence="1">
    <location>
        <begin position="118"/>
        <end position="128"/>
    </location>
</feature>
<feature type="region of interest" description="Disordered" evidence="1">
    <location>
        <begin position="1"/>
        <end position="152"/>
    </location>
</feature>
<name>A0ABR3A586_9AGAR</name>
<reference evidence="2 3" key="1">
    <citation type="submission" date="2024-05" db="EMBL/GenBank/DDBJ databases">
        <title>A draft genome resource for the thread blight pathogen Marasmius tenuissimus strain MS-2.</title>
        <authorList>
            <person name="Yulfo-Soto G.E."/>
            <person name="Baruah I.K."/>
            <person name="Amoako-Attah I."/>
            <person name="Bukari Y."/>
            <person name="Meinhardt L.W."/>
            <person name="Bailey B.A."/>
            <person name="Cohen S.P."/>
        </authorList>
    </citation>
    <scope>NUCLEOTIDE SEQUENCE [LARGE SCALE GENOMIC DNA]</scope>
    <source>
        <strain evidence="2 3">MS-2</strain>
    </source>
</reference>
<accession>A0ABR3A586</accession>
<gene>
    <name evidence="2" type="ORF">AAF712_005132</name>
</gene>
<feature type="compositionally biased region" description="Basic and acidic residues" evidence="1">
    <location>
        <begin position="67"/>
        <end position="78"/>
    </location>
</feature>
<keyword evidence="3" id="KW-1185">Reference proteome</keyword>
<comment type="caution">
    <text evidence="2">The sequence shown here is derived from an EMBL/GenBank/DDBJ whole genome shotgun (WGS) entry which is preliminary data.</text>
</comment>
<dbReference type="Proteomes" id="UP001437256">
    <property type="component" value="Unassembled WGS sequence"/>
</dbReference>
<feature type="compositionally biased region" description="Low complexity" evidence="1">
    <location>
        <begin position="99"/>
        <end position="114"/>
    </location>
</feature>
<evidence type="ECO:0000256" key="1">
    <source>
        <dbReference type="SAM" id="MobiDB-lite"/>
    </source>
</evidence>
<evidence type="ECO:0000313" key="3">
    <source>
        <dbReference type="Proteomes" id="UP001437256"/>
    </source>
</evidence>
<sequence>MSRTPARQMATPEPSALDRDDIQEILSSFYLGDGTYSESGSEENEVYPSDSESATNISHKNRSHSHCGRDELEARELYDLYGDDESESGGRHDDDDGSDVCSSSSQDSDYDYPPDFSPTATECPTSLGLTAGHSGGVGRLHDRSSSDFSATYTKPKAQDLNVAFEGPEDGDNVVWGPLVEQD</sequence>
<proteinExistence type="predicted"/>
<organism evidence="2 3">
    <name type="scientific">Marasmius tenuissimus</name>
    <dbReference type="NCBI Taxonomy" id="585030"/>
    <lineage>
        <taxon>Eukaryota</taxon>
        <taxon>Fungi</taxon>
        <taxon>Dikarya</taxon>
        <taxon>Basidiomycota</taxon>
        <taxon>Agaricomycotina</taxon>
        <taxon>Agaricomycetes</taxon>
        <taxon>Agaricomycetidae</taxon>
        <taxon>Agaricales</taxon>
        <taxon>Marasmiineae</taxon>
        <taxon>Marasmiaceae</taxon>
        <taxon>Marasmius</taxon>
    </lineage>
</organism>